<feature type="compositionally biased region" description="Polar residues" evidence="1">
    <location>
        <begin position="151"/>
        <end position="162"/>
    </location>
</feature>
<dbReference type="EMBL" id="KV442012">
    <property type="protein sequence ID" value="OAQ36070.1"/>
    <property type="molecule type" value="Genomic_DNA"/>
</dbReference>
<protein>
    <submittedName>
        <fullName evidence="3">Uncharacterized protein</fullName>
    </submittedName>
</protein>
<proteinExistence type="predicted"/>
<evidence type="ECO:0000256" key="1">
    <source>
        <dbReference type="SAM" id="MobiDB-lite"/>
    </source>
</evidence>
<feature type="region of interest" description="Disordered" evidence="1">
    <location>
        <begin position="147"/>
        <end position="172"/>
    </location>
</feature>
<keyword evidence="4" id="KW-1185">Reference proteome</keyword>
<accession>A0A197KEY2</accession>
<dbReference type="AlphaFoldDB" id="A0A197KEY2"/>
<keyword evidence="2" id="KW-0472">Membrane</keyword>
<name>A0A197KEY2_9FUNG</name>
<evidence type="ECO:0000313" key="3">
    <source>
        <dbReference type="EMBL" id="OAQ36070.1"/>
    </source>
</evidence>
<sequence>MPPEKGGGGLRGERGGRLVYYAERSYNIGWFGIFFCSVLLIVWAAVLTDPTYAQQQQQQKQLQYYQSESQQQEYQPEAQPQQPSQQQQLLAYTNLDRTVQLASDRSRYDSADLSAAEVQGSAVSAFCKSFSFLCHIRCLQRGDPRDAGNVGPNNCGSTSPGTDSRGGIFDEDSDGNKDQDFAGCDSDDYADKGCLVQYDHLHNHDHGHYHCDCYCDEYLRD</sequence>
<organism evidence="3 4">
    <name type="scientific">Linnemannia elongata AG-77</name>
    <dbReference type="NCBI Taxonomy" id="1314771"/>
    <lineage>
        <taxon>Eukaryota</taxon>
        <taxon>Fungi</taxon>
        <taxon>Fungi incertae sedis</taxon>
        <taxon>Mucoromycota</taxon>
        <taxon>Mortierellomycotina</taxon>
        <taxon>Mortierellomycetes</taxon>
        <taxon>Mortierellales</taxon>
        <taxon>Mortierellaceae</taxon>
        <taxon>Linnemannia</taxon>
    </lineage>
</organism>
<evidence type="ECO:0000256" key="2">
    <source>
        <dbReference type="SAM" id="Phobius"/>
    </source>
</evidence>
<dbReference type="Proteomes" id="UP000078512">
    <property type="component" value="Unassembled WGS sequence"/>
</dbReference>
<evidence type="ECO:0000313" key="4">
    <source>
        <dbReference type="Proteomes" id="UP000078512"/>
    </source>
</evidence>
<feature type="transmembrane region" description="Helical" evidence="2">
    <location>
        <begin position="28"/>
        <end position="47"/>
    </location>
</feature>
<reference evidence="3 4" key="1">
    <citation type="submission" date="2016-05" db="EMBL/GenBank/DDBJ databases">
        <title>Genome sequencing reveals origins of a unique bacterial endosymbiosis in the earliest lineages of terrestrial Fungi.</title>
        <authorList>
            <consortium name="DOE Joint Genome Institute"/>
            <person name="Uehling J."/>
            <person name="Gryganskyi A."/>
            <person name="Hameed K."/>
            <person name="Tschaplinski T."/>
            <person name="Misztal P."/>
            <person name="Wu S."/>
            <person name="Desiro A."/>
            <person name="Vande Pol N."/>
            <person name="Du Z.-Y."/>
            <person name="Zienkiewicz A."/>
            <person name="Zienkiewicz K."/>
            <person name="Morin E."/>
            <person name="Tisserant E."/>
            <person name="Splivallo R."/>
            <person name="Hainaut M."/>
            <person name="Henrissat B."/>
            <person name="Ohm R."/>
            <person name="Kuo A."/>
            <person name="Yan J."/>
            <person name="Lipzen A."/>
            <person name="Nolan M."/>
            <person name="Labutti K."/>
            <person name="Barry K."/>
            <person name="Goldstein A."/>
            <person name="Labbe J."/>
            <person name="Schadt C."/>
            <person name="Tuskan G."/>
            <person name="Grigoriev I."/>
            <person name="Martin F."/>
            <person name="Vilgalys R."/>
            <person name="Bonito G."/>
        </authorList>
    </citation>
    <scope>NUCLEOTIDE SEQUENCE [LARGE SCALE GENOMIC DNA]</scope>
    <source>
        <strain evidence="3 4">AG-77</strain>
    </source>
</reference>
<keyword evidence="2" id="KW-0812">Transmembrane</keyword>
<gene>
    <name evidence="3" type="ORF">K457DRAFT_151011</name>
</gene>
<keyword evidence="2" id="KW-1133">Transmembrane helix</keyword>